<evidence type="ECO:0000256" key="1">
    <source>
        <dbReference type="SAM" id="MobiDB-lite"/>
    </source>
</evidence>
<name>V6TMW3_GIAIN</name>
<feature type="region of interest" description="Disordered" evidence="1">
    <location>
        <begin position="1"/>
        <end position="25"/>
    </location>
</feature>
<evidence type="ECO:0000313" key="3">
    <source>
        <dbReference type="Proteomes" id="UP000018040"/>
    </source>
</evidence>
<comment type="caution">
    <text evidence="2">The sequence shown here is derived from an EMBL/GenBank/DDBJ whole genome shotgun (WGS) entry which is preliminary data.</text>
</comment>
<gene>
    <name evidence="2" type="ORF">GSB_154490</name>
</gene>
<accession>V6TMW3</accession>
<reference evidence="3" key="1">
    <citation type="submission" date="2012-02" db="EMBL/GenBank/DDBJ databases">
        <title>Genome sequencing of Giardia lamblia Genotypes A2 and B isolates (DH and GS) and comparative analysis with the genomes of Genotypes A1 and E (WB and Pig).</title>
        <authorList>
            <person name="Adam R."/>
            <person name="Dahlstrom E."/>
            <person name="Martens C."/>
            <person name="Bruno D."/>
            <person name="Barbian K."/>
            <person name="Porcella S.F."/>
            <person name="Nash T."/>
        </authorList>
    </citation>
    <scope>NUCLEOTIDE SEQUENCE</scope>
    <source>
        <strain evidence="3">GS</strain>
    </source>
</reference>
<organism evidence="2 3">
    <name type="scientific">Giardia intestinalis</name>
    <name type="common">Giardia lamblia</name>
    <dbReference type="NCBI Taxonomy" id="5741"/>
    <lineage>
        <taxon>Eukaryota</taxon>
        <taxon>Metamonada</taxon>
        <taxon>Diplomonadida</taxon>
        <taxon>Hexamitidae</taxon>
        <taxon>Giardiinae</taxon>
        <taxon>Giardia</taxon>
    </lineage>
</organism>
<feature type="compositionally biased region" description="Low complexity" evidence="1">
    <location>
        <begin position="52"/>
        <end position="65"/>
    </location>
</feature>
<dbReference type="AlphaFoldDB" id="V6TMW3"/>
<reference evidence="2 3" key="2">
    <citation type="journal article" date="2013" name="Genome Biol. Evol.">
        <title>Genome sequencing of Giardia lamblia genotypes A2 and B isolates (DH and GS) and comparative analysis with the genomes of genotypes A1 and E (WB and Pig).</title>
        <authorList>
            <person name="Adam R.D."/>
            <person name="Dahlstrom E.W."/>
            <person name="Martens C.A."/>
            <person name="Bruno D.P."/>
            <person name="Barbian K.D."/>
            <person name="Ricklefs S.M."/>
            <person name="Hernandez M.M."/>
            <person name="Narla N.P."/>
            <person name="Patel R.B."/>
            <person name="Porcella S.F."/>
            <person name="Nash T.E."/>
        </authorList>
    </citation>
    <scope>NUCLEOTIDE SEQUENCE [LARGE SCALE GENOMIC DNA]</scope>
    <source>
        <strain evidence="2 3">GS</strain>
    </source>
</reference>
<sequence length="73" mass="7124">MDGCSHCSANGVCEEGDGKKVSPGGSSCVTNCPDNSSEQSGACACSSGFAASDDSYGVSSSSNLSTGAIVEYL</sequence>
<feature type="region of interest" description="Disordered" evidence="1">
    <location>
        <begin position="52"/>
        <end position="73"/>
    </location>
</feature>
<proteinExistence type="predicted"/>
<protein>
    <submittedName>
        <fullName evidence="2">Amino acid transporter</fullName>
    </submittedName>
</protein>
<dbReference type="EMBL" id="AHHH01000373">
    <property type="protein sequence ID" value="ESU39989.1"/>
    <property type="molecule type" value="Genomic_DNA"/>
</dbReference>
<dbReference type="Proteomes" id="UP000018040">
    <property type="component" value="Unassembled WGS sequence"/>
</dbReference>
<evidence type="ECO:0000313" key="2">
    <source>
        <dbReference type="EMBL" id="ESU39989.1"/>
    </source>
</evidence>